<reference evidence="1 2" key="1">
    <citation type="journal article" date="2016" name="Sci. Rep.">
        <title>Insights into Adaptations to a Near-Obligate Nematode Endoparasitic Lifestyle from the Finished Genome of Drechmeria coniospora.</title>
        <authorList>
            <person name="Zhang L."/>
            <person name="Zhou Z."/>
            <person name="Guo Q."/>
            <person name="Fokkens L."/>
            <person name="Miskei M."/>
            <person name="Pocsi I."/>
            <person name="Zhang W."/>
            <person name="Chen M."/>
            <person name="Wang L."/>
            <person name="Sun Y."/>
            <person name="Donzelli B.G."/>
            <person name="Gibson D.M."/>
            <person name="Nelson D.R."/>
            <person name="Luo J.G."/>
            <person name="Rep M."/>
            <person name="Liu H."/>
            <person name="Yang S."/>
            <person name="Wang J."/>
            <person name="Krasnoff S.B."/>
            <person name="Xu Y."/>
            <person name="Molnar I."/>
            <person name="Lin M."/>
        </authorList>
    </citation>
    <scope>NUCLEOTIDE SEQUENCE [LARGE SCALE GENOMIC DNA]</scope>
    <source>
        <strain evidence="1 2">ARSEF 6962</strain>
    </source>
</reference>
<organism evidence="1 2">
    <name type="scientific">Drechmeria coniospora</name>
    <name type="common">Nematophagous fungus</name>
    <name type="synonym">Meria coniospora</name>
    <dbReference type="NCBI Taxonomy" id="98403"/>
    <lineage>
        <taxon>Eukaryota</taxon>
        <taxon>Fungi</taxon>
        <taxon>Dikarya</taxon>
        <taxon>Ascomycota</taxon>
        <taxon>Pezizomycotina</taxon>
        <taxon>Sordariomycetes</taxon>
        <taxon>Hypocreomycetidae</taxon>
        <taxon>Hypocreales</taxon>
        <taxon>Ophiocordycipitaceae</taxon>
        <taxon>Drechmeria</taxon>
    </lineage>
</organism>
<evidence type="ECO:0000313" key="2">
    <source>
        <dbReference type="Proteomes" id="UP000076580"/>
    </source>
</evidence>
<dbReference type="Proteomes" id="UP000076580">
    <property type="component" value="Chromosome 01"/>
</dbReference>
<dbReference type="PANTHER" id="PTHR34129:SF1">
    <property type="entry name" value="DUF952 DOMAIN-CONTAINING PROTEIN"/>
    <property type="match status" value="1"/>
</dbReference>
<name>A0A151GTH9_DRECN</name>
<dbReference type="STRING" id="98403.A0A151GTH9"/>
<sequence length="187" mass="21017">MTLQNHDGVGKVEDDGHVELARWMDVEPTCGVLPLSSASVGAVLSLQLKIWHFFFPHPMDKSSSVPRYIYKIVPSAPPEPIPDAFPLSRLDESDGFIHLTAKHRNSENSDHDHTQVPLTAGRFFASAADLWLLKFELAKFDDPIRWEGGFPHLYGNFGNKDVVSIEKFARTGGRSWEAVMQESSWLE</sequence>
<dbReference type="Pfam" id="PF06108">
    <property type="entry name" value="DUF952"/>
    <property type="match status" value="1"/>
</dbReference>
<accession>A0A151GTH9</accession>
<protein>
    <submittedName>
        <fullName evidence="1">Uncharacterized protein</fullName>
    </submittedName>
</protein>
<proteinExistence type="predicted"/>
<dbReference type="RefSeq" id="XP_040659664.1">
    <property type="nucleotide sequence ID" value="XM_040798781.1"/>
</dbReference>
<dbReference type="GeneID" id="63714092"/>
<gene>
    <name evidence="1" type="ORF">DCS_01449</name>
</gene>
<dbReference type="InParanoid" id="A0A151GTH9"/>
<keyword evidence="2" id="KW-1185">Reference proteome</keyword>
<comment type="caution">
    <text evidence="1">The sequence shown here is derived from an EMBL/GenBank/DDBJ whole genome shotgun (WGS) entry which is preliminary data.</text>
</comment>
<dbReference type="AlphaFoldDB" id="A0A151GTH9"/>
<dbReference type="Gene3D" id="3.20.170.20">
    <property type="entry name" value="Protein of unknown function DUF952"/>
    <property type="match status" value="1"/>
</dbReference>
<dbReference type="InterPro" id="IPR009297">
    <property type="entry name" value="DUF952"/>
</dbReference>
<dbReference type="EMBL" id="LAYC01000001">
    <property type="protein sequence ID" value="KYK60312.1"/>
    <property type="molecule type" value="Genomic_DNA"/>
</dbReference>
<evidence type="ECO:0000313" key="1">
    <source>
        <dbReference type="EMBL" id="KYK60312.1"/>
    </source>
</evidence>
<dbReference type="SUPFAM" id="SSF56399">
    <property type="entry name" value="ADP-ribosylation"/>
    <property type="match status" value="1"/>
</dbReference>
<dbReference type="PANTHER" id="PTHR34129">
    <property type="entry name" value="BLR1139 PROTEIN"/>
    <property type="match status" value="1"/>
</dbReference>